<dbReference type="PROSITE" id="PS50102">
    <property type="entry name" value="RRM"/>
    <property type="match status" value="3"/>
</dbReference>
<dbReference type="InterPro" id="IPR012677">
    <property type="entry name" value="Nucleotide-bd_a/b_plait_sf"/>
</dbReference>
<keyword evidence="1 2" id="KW-0694">RNA-binding</keyword>
<keyword evidence="4" id="KW-0812">Transmembrane</keyword>
<dbReference type="Gene3D" id="3.30.70.330">
    <property type="match status" value="3"/>
</dbReference>
<feature type="domain" description="RRM" evidence="5">
    <location>
        <begin position="244"/>
        <end position="342"/>
    </location>
</feature>
<dbReference type="SUPFAM" id="SSF54928">
    <property type="entry name" value="RNA-binding domain, RBD"/>
    <property type="match status" value="3"/>
</dbReference>
<reference evidence="6" key="1">
    <citation type="submission" date="2014-07" db="EMBL/GenBank/DDBJ databases">
        <title>Identification of a novel salt tolerance gene in wild soybean by whole-genome sequencing.</title>
        <authorList>
            <person name="Lam H.-M."/>
            <person name="Qi X."/>
            <person name="Li M.-W."/>
            <person name="Liu X."/>
            <person name="Xie M."/>
            <person name="Ni M."/>
            <person name="Xu X."/>
        </authorList>
    </citation>
    <scope>NUCLEOTIDE SEQUENCE [LARGE SCALE GENOMIC DNA]</scope>
    <source>
        <tissue evidence="6">Root</tissue>
    </source>
</reference>
<feature type="compositionally biased region" description="Polar residues" evidence="3">
    <location>
        <begin position="91"/>
        <end position="100"/>
    </location>
</feature>
<dbReference type="GO" id="GO:0003723">
    <property type="term" value="F:RNA binding"/>
    <property type="evidence" value="ECO:0007669"/>
    <property type="project" value="UniProtKB-UniRule"/>
</dbReference>
<evidence type="ECO:0000259" key="5">
    <source>
        <dbReference type="PROSITE" id="PS50102"/>
    </source>
</evidence>
<name>A0A0B2NPS4_GLYSO</name>
<dbReference type="InterPro" id="IPR000504">
    <property type="entry name" value="RRM_dom"/>
</dbReference>
<evidence type="ECO:0000256" key="3">
    <source>
        <dbReference type="SAM" id="MobiDB-lite"/>
    </source>
</evidence>
<keyword evidence="6" id="KW-0378">Hydrolase</keyword>
<feature type="compositionally biased region" description="Acidic residues" evidence="3">
    <location>
        <begin position="35"/>
        <end position="55"/>
    </location>
</feature>
<sequence length="736" mass="82320">MWNSEAKKDSLSKQEKKGKPDSANCSSSLESLADGSEEDAGNMDIDEGYNSEECSEGTQEKMQVLPVKSSENSEKGIEEKDSKAPQENPKMLSTPNERNAGSKTIVTRNLSYSVERADLENLFKPCGEVVDVRLHTDAEGRFRGFGHVEFATAEAAQKVWYWIGIIIVRIFGSCVNIIVLWMGGEVHDYAVEKNFHVNSSNLSHSFQRSERTQPVKASEISGDWEQETESKIIANCKDLSATSKTIYASNLAYSMEKDDMEFLFKNCGEIVDIRLHTDHNGRFKGHGHVEFATTEAAQKNILQYADDTVFVGEVDWQNVHAIKALLRGFELASGLKINFAKSQFGIIGGGANWGLEVANNLNCRQMNYPFHYLGIPIGANPSSLLVWEPLITKFKAKLSKWAQKDISMGEDNTHNKIPWVKWADICLPKNEGGLGIKDISKFNVALMGRWIWAFASGQQQLWVRVLISKYGGWPEFQHDTDKRGFSHWWRDLRKLFHQSDHNIFKHHLSWKVGCGKRIKFWTDNNWSNSFQKCERAQSPTVFVTGFDSSLPAEKLKASLEEHFGSCGEIQRISIPTFPDSGAVKGFAHLGFKDVVSVRKALHLDQNELGGFPLRVEKAKPRRDNWGIGSGRDGRDNWGIGSGRDGGDHQFGGRDGSGYTSRVGWGRSGGGGWHSLHFSDEDSDNNVLRTGPVIEPMKTLVQREEEPLLLMTIIAADVGNFGWVNCSVNWIAFVATS</sequence>
<dbReference type="PANTHER" id="PTHR23236:SF11">
    <property type="entry name" value="EUKARYOTIC TRANSLATION INITIATION FACTOR 4H"/>
    <property type="match status" value="1"/>
</dbReference>
<dbReference type="GO" id="GO:0016787">
    <property type="term" value="F:hydrolase activity"/>
    <property type="evidence" value="ECO:0007669"/>
    <property type="project" value="UniProtKB-KW"/>
</dbReference>
<dbReference type="EMBL" id="KN672145">
    <property type="protein sequence ID" value="KHM99054.1"/>
    <property type="molecule type" value="Genomic_DNA"/>
</dbReference>
<accession>A0A0B2NPS4</accession>
<keyword evidence="4" id="KW-0472">Membrane</keyword>
<protein>
    <submittedName>
        <fullName evidence="6">Protein gar2</fullName>
        <ecNumber evidence="6">3.1.27.-</ecNumber>
    </submittedName>
</protein>
<dbReference type="Pfam" id="PF00076">
    <property type="entry name" value="RRM_1"/>
    <property type="match status" value="3"/>
</dbReference>
<dbReference type="AlphaFoldDB" id="A0A0B2NPS4"/>
<dbReference type="Proteomes" id="UP000053555">
    <property type="component" value="Unassembled WGS sequence"/>
</dbReference>
<dbReference type="GO" id="GO:0005730">
    <property type="term" value="C:nucleolus"/>
    <property type="evidence" value="ECO:0007669"/>
    <property type="project" value="TreeGrafter"/>
</dbReference>
<organism evidence="6">
    <name type="scientific">Glycine soja</name>
    <name type="common">Wild soybean</name>
    <dbReference type="NCBI Taxonomy" id="3848"/>
    <lineage>
        <taxon>Eukaryota</taxon>
        <taxon>Viridiplantae</taxon>
        <taxon>Streptophyta</taxon>
        <taxon>Embryophyta</taxon>
        <taxon>Tracheophyta</taxon>
        <taxon>Spermatophyta</taxon>
        <taxon>Magnoliopsida</taxon>
        <taxon>eudicotyledons</taxon>
        <taxon>Gunneridae</taxon>
        <taxon>Pentapetalae</taxon>
        <taxon>rosids</taxon>
        <taxon>fabids</taxon>
        <taxon>Fabales</taxon>
        <taxon>Fabaceae</taxon>
        <taxon>Papilionoideae</taxon>
        <taxon>50 kb inversion clade</taxon>
        <taxon>NPAAA clade</taxon>
        <taxon>indigoferoid/millettioid clade</taxon>
        <taxon>Phaseoleae</taxon>
        <taxon>Glycine</taxon>
        <taxon>Glycine subgen. Soja</taxon>
    </lineage>
</organism>
<feature type="region of interest" description="Disordered" evidence="3">
    <location>
        <begin position="623"/>
        <end position="654"/>
    </location>
</feature>
<evidence type="ECO:0000256" key="1">
    <source>
        <dbReference type="ARBA" id="ARBA00022884"/>
    </source>
</evidence>
<feature type="transmembrane region" description="Helical" evidence="4">
    <location>
        <begin position="159"/>
        <end position="183"/>
    </location>
</feature>
<feature type="region of interest" description="Disordered" evidence="3">
    <location>
        <begin position="1"/>
        <end position="100"/>
    </location>
</feature>
<feature type="compositionally biased region" description="Basic and acidic residues" evidence="3">
    <location>
        <begin position="1"/>
        <end position="20"/>
    </location>
</feature>
<evidence type="ECO:0000313" key="6">
    <source>
        <dbReference type="EMBL" id="KHM99054.1"/>
    </source>
</evidence>
<proteinExistence type="predicted"/>
<feature type="domain" description="RRM" evidence="5">
    <location>
        <begin position="539"/>
        <end position="620"/>
    </location>
</feature>
<gene>
    <name evidence="6" type="ORF">glysoja_024354</name>
</gene>
<feature type="domain" description="RRM" evidence="5">
    <location>
        <begin position="103"/>
        <end position="159"/>
    </location>
</feature>
<dbReference type="EC" id="3.1.27.-" evidence="6"/>
<dbReference type="InterPro" id="IPR035979">
    <property type="entry name" value="RBD_domain_sf"/>
</dbReference>
<dbReference type="SMART" id="SM00360">
    <property type="entry name" value="RRM"/>
    <property type="match status" value="3"/>
</dbReference>
<dbReference type="PANTHER" id="PTHR23236">
    <property type="entry name" value="EUKARYOTIC TRANSLATION INITIATION FACTOR 4B/4H"/>
    <property type="match status" value="1"/>
</dbReference>
<evidence type="ECO:0000256" key="2">
    <source>
        <dbReference type="PROSITE-ProRule" id="PRU00176"/>
    </source>
</evidence>
<evidence type="ECO:0000256" key="4">
    <source>
        <dbReference type="SAM" id="Phobius"/>
    </source>
</evidence>
<dbReference type="FunFam" id="3.30.70.330:FF:001006">
    <property type="entry name" value="Nucleolin 2"/>
    <property type="match status" value="1"/>
</dbReference>
<feature type="compositionally biased region" description="Basic and acidic residues" evidence="3">
    <location>
        <begin position="71"/>
        <end position="84"/>
    </location>
</feature>
<keyword evidence="4" id="KW-1133">Transmembrane helix</keyword>